<dbReference type="AlphaFoldDB" id="A0A9N9QP02"/>
<organism evidence="2 3">
    <name type="scientific">Ceutorhynchus assimilis</name>
    <name type="common">cabbage seed weevil</name>
    <dbReference type="NCBI Taxonomy" id="467358"/>
    <lineage>
        <taxon>Eukaryota</taxon>
        <taxon>Metazoa</taxon>
        <taxon>Ecdysozoa</taxon>
        <taxon>Arthropoda</taxon>
        <taxon>Hexapoda</taxon>
        <taxon>Insecta</taxon>
        <taxon>Pterygota</taxon>
        <taxon>Neoptera</taxon>
        <taxon>Endopterygota</taxon>
        <taxon>Coleoptera</taxon>
        <taxon>Polyphaga</taxon>
        <taxon>Cucujiformia</taxon>
        <taxon>Curculionidae</taxon>
        <taxon>Ceutorhynchinae</taxon>
        <taxon>Ceutorhynchus</taxon>
    </lineage>
</organism>
<proteinExistence type="predicted"/>
<dbReference type="EMBL" id="OU892279">
    <property type="protein sequence ID" value="CAG9765954.1"/>
    <property type="molecule type" value="Genomic_DNA"/>
</dbReference>
<gene>
    <name evidence="2" type="ORF">CEUTPL_LOCUS6549</name>
</gene>
<evidence type="ECO:0000313" key="3">
    <source>
        <dbReference type="Proteomes" id="UP001152799"/>
    </source>
</evidence>
<name>A0A9N9QP02_9CUCU</name>
<evidence type="ECO:0000256" key="1">
    <source>
        <dbReference type="SAM" id="MobiDB-lite"/>
    </source>
</evidence>
<dbReference type="Proteomes" id="UP001152799">
    <property type="component" value="Chromosome 3"/>
</dbReference>
<keyword evidence="3" id="KW-1185">Reference proteome</keyword>
<feature type="compositionally biased region" description="Basic and acidic residues" evidence="1">
    <location>
        <begin position="117"/>
        <end position="127"/>
    </location>
</feature>
<evidence type="ECO:0000313" key="2">
    <source>
        <dbReference type="EMBL" id="CAG9765954.1"/>
    </source>
</evidence>
<feature type="region of interest" description="Disordered" evidence="1">
    <location>
        <begin position="117"/>
        <end position="136"/>
    </location>
</feature>
<sequence length="171" mass="19993">MDRDDDIDAYFKDDGSKIRSLDLPVLKKIMPLLEHRHKKDSEIFEKLVNNSNQLRQTLGSLEIDNNQLDKSVKKKYQIYEELEIRGTKAERKLNKIKVMCPIYETKMNKFLDELSGKDEPKIKKGTGDESTTPTSSWLQLEETLIKRKKDLEGSAKVNQEKIDKFVEKYLN</sequence>
<protein>
    <submittedName>
        <fullName evidence="2">Uncharacterized protein</fullName>
    </submittedName>
</protein>
<reference evidence="2" key="1">
    <citation type="submission" date="2022-01" db="EMBL/GenBank/DDBJ databases">
        <authorList>
            <person name="King R."/>
        </authorList>
    </citation>
    <scope>NUCLEOTIDE SEQUENCE</scope>
</reference>
<accession>A0A9N9QP02</accession>